<feature type="region of interest" description="Disordered" evidence="1">
    <location>
        <begin position="72"/>
        <end position="128"/>
    </location>
</feature>
<sequence>MPTMSSDSQLEPIPRSIAPDQELSVMKLILDLRSLGDVDASEKVRRRVREALLKSADDSAAMTKVEEILRRGKRTQSKLDGSYEERQRRKRERREQVRAAASRLVDIEAGSGDESEGSASAEEDNDGV</sequence>
<name>A0A0N1HV53_LEPSE</name>
<keyword evidence="3" id="KW-1185">Reference proteome</keyword>
<gene>
    <name evidence="2" type="ORF">ABL78_5441</name>
</gene>
<reference evidence="2 3" key="1">
    <citation type="journal article" date="2015" name="PLoS Pathog.">
        <title>Leptomonas seymouri: Adaptations to the Dixenous Life Cycle Analyzed by Genome Sequencing, Transcriptome Profiling and Co-infection with Leishmania donovani.</title>
        <authorList>
            <person name="Kraeva N."/>
            <person name="Butenko A."/>
            <person name="Hlavacova J."/>
            <person name="Kostygov A."/>
            <person name="Myskova J."/>
            <person name="Grybchuk D."/>
            <person name="Lestinova T."/>
            <person name="Votypka J."/>
            <person name="Volf P."/>
            <person name="Opperdoes F."/>
            <person name="Flegontov P."/>
            <person name="Lukes J."/>
            <person name="Yurchenko V."/>
        </authorList>
    </citation>
    <scope>NUCLEOTIDE SEQUENCE [LARGE SCALE GENOMIC DNA]</scope>
    <source>
        <strain evidence="2 3">ATCC 30220</strain>
    </source>
</reference>
<accession>A0A0N1HV53</accession>
<dbReference type="OrthoDB" id="277948at2759"/>
<organism evidence="2 3">
    <name type="scientific">Leptomonas seymouri</name>
    <dbReference type="NCBI Taxonomy" id="5684"/>
    <lineage>
        <taxon>Eukaryota</taxon>
        <taxon>Discoba</taxon>
        <taxon>Euglenozoa</taxon>
        <taxon>Kinetoplastea</taxon>
        <taxon>Metakinetoplastina</taxon>
        <taxon>Trypanosomatida</taxon>
        <taxon>Trypanosomatidae</taxon>
        <taxon>Leishmaniinae</taxon>
        <taxon>Leptomonas</taxon>
    </lineage>
</organism>
<evidence type="ECO:0000313" key="2">
    <source>
        <dbReference type="EMBL" id="KPI85481.1"/>
    </source>
</evidence>
<protein>
    <submittedName>
        <fullName evidence="2">Uncharacterized protein</fullName>
    </submittedName>
</protein>
<dbReference type="AlphaFoldDB" id="A0A0N1HV53"/>
<feature type="compositionally biased region" description="Low complexity" evidence="1">
    <location>
        <begin position="98"/>
        <end position="110"/>
    </location>
</feature>
<dbReference type="VEuPathDB" id="TriTrypDB:Lsey_0184_0020"/>
<feature type="compositionally biased region" description="Acidic residues" evidence="1">
    <location>
        <begin position="111"/>
        <end position="128"/>
    </location>
</feature>
<dbReference type="Proteomes" id="UP000038009">
    <property type="component" value="Unassembled WGS sequence"/>
</dbReference>
<evidence type="ECO:0000256" key="1">
    <source>
        <dbReference type="SAM" id="MobiDB-lite"/>
    </source>
</evidence>
<comment type="caution">
    <text evidence="2">The sequence shown here is derived from an EMBL/GenBank/DDBJ whole genome shotgun (WGS) entry which is preliminary data.</text>
</comment>
<feature type="compositionally biased region" description="Basic and acidic residues" evidence="1">
    <location>
        <begin position="81"/>
        <end position="97"/>
    </location>
</feature>
<proteinExistence type="predicted"/>
<dbReference type="EMBL" id="LJSK01000184">
    <property type="protein sequence ID" value="KPI85481.1"/>
    <property type="molecule type" value="Genomic_DNA"/>
</dbReference>
<evidence type="ECO:0000313" key="3">
    <source>
        <dbReference type="Proteomes" id="UP000038009"/>
    </source>
</evidence>
<dbReference type="OMA" id="RRASMFV"/>